<dbReference type="FunFam" id="1.20.140.10:FF:000004">
    <property type="entry name" value="Acyl-CoA dehydrogenase FadE25"/>
    <property type="match status" value="1"/>
</dbReference>
<keyword evidence="4" id="KW-0274">FAD</keyword>
<dbReference type="PANTHER" id="PTHR43884">
    <property type="entry name" value="ACYL-COA DEHYDROGENASE"/>
    <property type="match status" value="1"/>
</dbReference>
<dbReference type="PANTHER" id="PTHR43884:SF12">
    <property type="entry name" value="ISOVALERYL-COA DEHYDROGENASE, MITOCHONDRIAL-RELATED"/>
    <property type="match status" value="1"/>
</dbReference>
<comment type="similarity">
    <text evidence="2">Belongs to the acyl-CoA dehydrogenase family.</text>
</comment>
<dbReference type="InterPro" id="IPR036250">
    <property type="entry name" value="AcylCo_DH-like_C"/>
</dbReference>
<name>X1KMB5_9ZZZZ</name>
<reference evidence="6" key="1">
    <citation type="journal article" date="2014" name="Front. Microbiol.">
        <title>High frequency of phylogenetically diverse reductive dehalogenase-homologous genes in deep subseafloor sedimentary metagenomes.</title>
        <authorList>
            <person name="Kawai M."/>
            <person name="Futagami T."/>
            <person name="Toyoda A."/>
            <person name="Takaki Y."/>
            <person name="Nishi S."/>
            <person name="Hori S."/>
            <person name="Arai W."/>
            <person name="Tsubouchi T."/>
            <person name="Morono Y."/>
            <person name="Uchiyama I."/>
            <person name="Ito T."/>
            <person name="Fujiyama A."/>
            <person name="Inagaki F."/>
            <person name="Takami H."/>
        </authorList>
    </citation>
    <scope>NUCLEOTIDE SEQUENCE</scope>
    <source>
        <strain evidence="6">Expedition CK06-06</strain>
    </source>
</reference>
<organism evidence="6">
    <name type="scientific">marine sediment metagenome</name>
    <dbReference type="NCBI Taxonomy" id="412755"/>
    <lineage>
        <taxon>unclassified sequences</taxon>
        <taxon>metagenomes</taxon>
        <taxon>ecological metagenomes</taxon>
    </lineage>
</organism>
<gene>
    <name evidence="6" type="ORF">S03H2_69116</name>
</gene>
<keyword evidence="3" id="KW-0285">Flavoprotein</keyword>
<evidence type="ECO:0000256" key="2">
    <source>
        <dbReference type="ARBA" id="ARBA00009347"/>
    </source>
</evidence>
<accession>X1KMB5</accession>
<evidence type="ECO:0000256" key="4">
    <source>
        <dbReference type="ARBA" id="ARBA00022827"/>
    </source>
</evidence>
<dbReference type="Pfam" id="PF00441">
    <property type="entry name" value="Acyl-CoA_dh_1"/>
    <property type="match status" value="1"/>
</dbReference>
<dbReference type="EMBL" id="BARU01045589">
    <property type="protein sequence ID" value="GAH94750.1"/>
    <property type="molecule type" value="Genomic_DNA"/>
</dbReference>
<protein>
    <recommendedName>
        <fullName evidence="5">Acyl-CoA dehydrogenase/oxidase C-terminal domain-containing protein</fullName>
    </recommendedName>
</protein>
<proteinExistence type="inferred from homology"/>
<dbReference type="Gene3D" id="1.20.140.10">
    <property type="entry name" value="Butyryl-CoA Dehydrogenase, subunit A, domain 3"/>
    <property type="match status" value="1"/>
</dbReference>
<dbReference type="SUPFAM" id="SSF47203">
    <property type="entry name" value="Acyl-CoA dehydrogenase C-terminal domain-like"/>
    <property type="match status" value="1"/>
</dbReference>
<evidence type="ECO:0000259" key="5">
    <source>
        <dbReference type="Pfam" id="PF00441"/>
    </source>
</evidence>
<evidence type="ECO:0000256" key="1">
    <source>
        <dbReference type="ARBA" id="ARBA00001974"/>
    </source>
</evidence>
<comment type="caution">
    <text evidence="6">The sequence shown here is derived from an EMBL/GenBank/DDBJ whole genome shotgun (WGS) entry which is preliminary data.</text>
</comment>
<dbReference type="GO" id="GO:0003995">
    <property type="term" value="F:acyl-CoA dehydrogenase activity"/>
    <property type="evidence" value="ECO:0007669"/>
    <property type="project" value="TreeGrafter"/>
</dbReference>
<comment type="cofactor">
    <cofactor evidence="1">
        <name>FAD</name>
        <dbReference type="ChEBI" id="CHEBI:57692"/>
    </cofactor>
</comment>
<dbReference type="InterPro" id="IPR009075">
    <property type="entry name" value="AcylCo_DH/oxidase_C"/>
</dbReference>
<evidence type="ECO:0000256" key="3">
    <source>
        <dbReference type="ARBA" id="ARBA00022630"/>
    </source>
</evidence>
<feature type="domain" description="Acyl-CoA dehydrogenase/oxidase C-terminal" evidence="5">
    <location>
        <begin position="2"/>
        <end position="102"/>
    </location>
</feature>
<evidence type="ECO:0000313" key="6">
    <source>
        <dbReference type="EMBL" id="GAH94750.1"/>
    </source>
</evidence>
<dbReference type="AlphaFoldDB" id="X1KMB5"/>
<sequence length="106" mass="12104">SEFQAIQFMIADMSTLRDAARLLTYKAADLIDKGKPYTKESSMAKLFASEAANKIAYQALQIHGGYGYSKEFLIEQLYRDARVFSIYEGTSEIQRLVISRYLLEEC</sequence>
<feature type="non-terminal residue" evidence="6">
    <location>
        <position position="1"/>
    </location>
</feature>